<feature type="region of interest" description="Disordered" evidence="1">
    <location>
        <begin position="115"/>
        <end position="136"/>
    </location>
</feature>
<dbReference type="OrthoDB" id="2874149at2759"/>
<accession>A0A067T4N6</accession>
<dbReference type="AlphaFoldDB" id="A0A067T4N6"/>
<feature type="region of interest" description="Disordered" evidence="1">
    <location>
        <begin position="162"/>
        <end position="203"/>
    </location>
</feature>
<dbReference type="EMBL" id="KL142375">
    <property type="protein sequence ID" value="KDR78091.1"/>
    <property type="molecule type" value="Genomic_DNA"/>
</dbReference>
<keyword evidence="2" id="KW-0812">Transmembrane</keyword>
<organism evidence="3 4">
    <name type="scientific">Galerina marginata (strain CBS 339.88)</name>
    <dbReference type="NCBI Taxonomy" id="685588"/>
    <lineage>
        <taxon>Eukaryota</taxon>
        <taxon>Fungi</taxon>
        <taxon>Dikarya</taxon>
        <taxon>Basidiomycota</taxon>
        <taxon>Agaricomycotina</taxon>
        <taxon>Agaricomycetes</taxon>
        <taxon>Agaricomycetidae</taxon>
        <taxon>Agaricales</taxon>
        <taxon>Agaricineae</taxon>
        <taxon>Strophariaceae</taxon>
        <taxon>Galerina</taxon>
    </lineage>
</organism>
<feature type="compositionally biased region" description="Low complexity" evidence="1">
    <location>
        <begin position="119"/>
        <end position="134"/>
    </location>
</feature>
<evidence type="ECO:0000313" key="3">
    <source>
        <dbReference type="EMBL" id="KDR78091.1"/>
    </source>
</evidence>
<evidence type="ECO:0000256" key="2">
    <source>
        <dbReference type="SAM" id="Phobius"/>
    </source>
</evidence>
<feature type="transmembrane region" description="Helical" evidence="2">
    <location>
        <begin position="18"/>
        <end position="38"/>
    </location>
</feature>
<gene>
    <name evidence="3" type="ORF">GALMADRAFT_245094</name>
</gene>
<reference evidence="4" key="1">
    <citation type="journal article" date="2014" name="Proc. Natl. Acad. Sci. U.S.A.">
        <title>Extensive sampling of basidiomycete genomes demonstrates inadequacy of the white-rot/brown-rot paradigm for wood decay fungi.</title>
        <authorList>
            <person name="Riley R."/>
            <person name="Salamov A.A."/>
            <person name="Brown D.W."/>
            <person name="Nagy L.G."/>
            <person name="Floudas D."/>
            <person name="Held B.W."/>
            <person name="Levasseur A."/>
            <person name="Lombard V."/>
            <person name="Morin E."/>
            <person name="Otillar R."/>
            <person name="Lindquist E.A."/>
            <person name="Sun H."/>
            <person name="LaButti K.M."/>
            <person name="Schmutz J."/>
            <person name="Jabbour D."/>
            <person name="Luo H."/>
            <person name="Baker S.E."/>
            <person name="Pisabarro A.G."/>
            <person name="Walton J.D."/>
            <person name="Blanchette R.A."/>
            <person name="Henrissat B."/>
            <person name="Martin F."/>
            <person name="Cullen D."/>
            <person name="Hibbett D.S."/>
            <person name="Grigoriev I.V."/>
        </authorList>
    </citation>
    <scope>NUCLEOTIDE SEQUENCE [LARGE SCALE GENOMIC DNA]</scope>
    <source>
        <strain evidence="4">CBS 339.88</strain>
    </source>
</reference>
<proteinExistence type="predicted"/>
<keyword evidence="2" id="KW-0472">Membrane</keyword>
<feature type="compositionally biased region" description="Low complexity" evidence="1">
    <location>
        <begin position="227"/>
        <end position="251"/>
    </location>
</feature>
<dbReference type="Proteomes" id="UP000027222">
    <property type="component" value="Unassembled WGS sequence"/>
</dbReference>
<feature type="compositionally biased region" description="Low complexity" evidence="1">
    <location>
        <begin position="259"/>
        <end position="268"/>
    </location>
</feature>
<protein>
    <submittedName>
        <fullName evidence="3">Uncharacterized protein</fullName>
    </submittedName>
</protein>
<name>A0A067T4N6_GALM3</name>
<sequence length="336" mass="37548">MAKVEVVQSQTDIKNVQFAWWTSFTVSVMYILLCFIIGEEARDSYRWIVGQVTKKREFPRLELPIHHFKKHRPPQPMMSHARPSAKPQVRPLTIELKSGWDDVLDEKKFKWKGSRRNSKSLSPSVCSSPTPSHHSITEEDQQFMASTISYLVSPTAKSLGIEPPLQVPPAAMSPPRRALEIPPRPTSPPPIPKPKSALKAPKNVPVDVDAIGSVLDAPWPVPPESPTPSLSRSYHSNRSPSHSRSHSPASSTEETFGYPLRPTLTPPHLRTRPFEGSSISSFVVETTPSPPSPSFKKVPVKRTSIRSLRRTWSKERIGQAYAASEVIHMTVVQETV</sequence>
<feature type="compositionally biased region" description="Pro residues" evidence="1">
    <location>
        <begin position="182"/>
        <end position="193"/>
    </location>
</feature>
<feature type="region of interest" description="Disordered" evidence="1">
    <location>
        <begin position="217"/>
        <end position="273"/>
    </location>
</feature>
<dbReference type="HOGENOM" id="CLU_826529_0_0_1"/>
<keyword evidence="2" id="KW-1133">Transmembrane helix</keyword>
<evidence type="ECO:0000313" key="4">
    <source>
        <dbReference type="Proteomes" id="UP000027222"/>
    </source>
</evidence>
<evidence type="ECO:0000256" key="1">
    <source>
        <dbReference type="SAM" id="MobiDB-lite"/>
    </source>
</evidence>
<keyword evidence="4" id="KW-1185">Reference proteome</keyword>